<dbReference type="EMBL" id="JXXN02002468">
    <property type="protein sequence ID" value="THD22880.1"/>
    <property type="molecule type" value="Genomic_DNA"/>
</dbReference>
<dbReference type="AlphaFoldDB" id="A0A4E0RZT5"/>
<evidence type="ECO:0000313" key="3">
    <source>
        <dbReference type="Proteomes" id="UP000230066"/>
    </source>
</evidence>
<evidence type="ECO:0000256" key="1">
    <source>
        <dbReference type="SAM" id="MobiDB-lite"/>
    </source>
</evidence>
<comment type="caution">
    <text evidence="2">The sequence shown here is derived from an EMBL/GenBank/DDBJ whole genome shotgun (WGS) entry which is preliminary data.</text>
</comment>
<evidence type="ECO:0000313" key="2">
    <source>
        <dbReference type="EMBL" id="THD22880.1"/>
    </source>
</evidence>
<accession>A0A4E0RZT5</accession>
<name>A0A4E0RZT5_FASHE</name>
<reference evidence="2" key="1">
    <citation type="submission" date="2019-03" db="EMBL/GenBank/DDBJ databases">
        <title>Improved annotation for the trematode Fasciola hepatica.</title>
        <authorList>
            <person name="Choi Y.-J."/>
            <person name="Martin J."/>
            <person name="Mitreva M."/>
        </authorList>
    </citation>
    <scope>NUCLEOTIDE SEQUENCE [LARGE SCALE GENOMIC DNA]</scope>
</reference>
<dbReference type="Proteomes" id="UP000230066">
    <property type="component" value="Unassembled WGS sequence"/>
</dbReference>
<protein>
    <submittedName>
        <fullName evidence="2">Uncharacterized protein</fullName>
    </submittedName>
</protein>
<feature type="region of interest" description="Disordered" evidence="1">
    <location>
        <begin position="16"/>
        <end position="38"/>
    </location>
</feature>
<gene>
    <name evidence="2" type="ORF">D915_006594</name>
</gene>
<sequence length="187" mass="20239">MGLDTLSACLPSHTNTHVDAHTHTRTGLQVDRPTGRPQIDREIQTTNPYEDRLSSLRSRRTLIGTSGQAGVTLRPLDSCDLYKPRTSSAGLVFDKREVLCVATVPGDRASVCVRSGATHAPADALLARPTVYRFLINDIICALCVSTDRIPIGFIRTLPSYDCPLDPSLIRLSCAHSRGSRSVSGLA</sequence>
<keyword evidence="3" id="KW-1185">Reference proteome</keyword>
<proteinExistence type="predicted"/>
<organism evidence="2 3">
    <name type="scientific">Fasciola hepatica</name>
    <name type="common">Liver fluke</name>
    <dbReference type="NCBI Taxonomy" id="6192"/>
    <lineage>
        <taxon>Eukaryota</taxon>
        <taxon>Metazoa</taxon>
        <taxon>Spiralia</taxon>
        <taxon>Lophotrochozoa</taxon>
        <taxon>Platyhelminthes</taxon>
        <taxon>Trematoda</taxon>
        <taxon>Digenea</taxon>
        <taxon>Plagiorchiida</taxon>
        <taxon>Echinostomata</taxon>
        <taxon>Echinostomatoidea</taxon>
        <taxon>Fasciolidae</taxon>
        <taxon>Fasciola</taxon>
    </lineage>
</organism>